<dbReference type="InterPro" id="IPR000719">
    <property type="entry name" value="Prot_kinase_dom"/>
</dbReference>
<reference evidence="3" key="1">
    <citation type="submission" date="2022-10" db="EMBL/GenBank/DDBJ databases">
        <title>Tapping the CABI collections for fungal endophytes: first genome assemblies for Collariella, Neodidymelliopsis, Ascochyta clinopodiicola, Didymella pomorum, Didymosphaeria variabile, Neocosmospora piperis and Neocucurbitaria cava.</title>
        <authorList>
            <person name="Hill R."/>
        </authorList>
    </citation>
    <scope>NUCLEOTIDE SEQUENCE</scope>
    <source>
        <strain evidence="3">IMI 356814</strain>
    </source>
</reference>
<dbReference type="GO" id="GO:0004674">
    <property type="term" value="F:protein serine/threonine kinase activity"/>
    <property type="evidence" value="ECO:0007669"/>
    <property type="project" value="TreeGrafter"/>
</dbReference>
<comment type="caution">
    <text evidence="3">The sequence shown here is derived from an EMBL/GenBank/DDBJ whole genome shotgun (WGS) entry which is preliminary data.</text>
</comment>
<dbReference type="EMBL" id="JAPEUY010000016">
    <property type="protein sequence ID" value="KAJ4365205.1"/>
    <property type="molecule type" value="Genomic_DNA"/>
</dbReference>
<dbReference type="AlphaFoldDB" id="A0A9W9CJ19"/>
<dbReference type="Gene3D" id="1.10.510.10">
    <property type="entry name" value="Transferase(Phosphotransferase) domain 1"/>
    <property type="match status" value="1"/>
</dbReference>
<dbReference type="SMART" id="SM00220">
    <property type="entry name" value="S_TKc"/>
    <property type="match status" value="1"/>
</dbReference>
<dbReference type="OrthoDB" id="248923at2759"/>
<feature type="region of interest" description="Disordered" evidence="1">
    <location>
        <begin position="343"/>
        <end position="367"/>
    </location>
</feature>
<evidence type="ECO:0000259" key="2">
    <source>
        <dbReference type="PROSITE" id="PS50011"/>
    </source>
</evidence>
<organism evidence="3 4">
    <name type="scientific">Neocucurbitaria cava</name>
    <dbReference type="NCBI Taxonomy" id="798079"/>
    <lineage>
        <taxon>Eukaryota</taxon>
        <taxon>Fungi</taxon>
        <taxon>Dikarya</taxon>
        <taxon>Ascomycota</taxon>
        <taxon>Pezizomycotina</taxon>
        <taxon>Dothideomycetes</taxon>
        <taxon>Pleosporomycetidae</taxon>
        <taxon>Pleosporales</taxon>
        <taxon>Pleosporineae</taxon>
        <taxon>Cucurbitariaceae</taxon>
        <taxon>Neocucurbitaria</taxon>
    </lineage>
</organism>
<dbReference type="Pfam" id="PF00069">
    <property type="entry name" value="Pkinase"/>
    <property type="match status" value="1"/>
</dbReference>
<evidence type="ECO:0000313" key="3">
    <source>
        <dbReference type="EMBL" id="KAJ4365205.1"/>
    </source>
</evidence>
<name>A0A9W9CJ19_9PLEO</name>
<keyword evidence="4" id="KW-1185">Reference proteome</keyword>
<proteinExistence type="predicted"/>
<dbReference type="SUPFAM" id="SSF56112">
    <property type="entry name" value="Protein kinase-like (PK-like)"/>
    <property type="match status" value="1"/>
</dbReference>
<dbReference type="InterPro" id="IPR011009">
    <property type="entry name" value="Kinase-like_dom_sf"/>
</dbReference>
<dbReference type="Proteomes" id="UP001140560">
    <property type="component" value="Unassembled WGS sequence"/>
</dbReference>
<accession>A0A9W9CJ19</accession>
<feature type="domain" description="Protein kinase" evidence="2">
    <location>
        <begin position="166"/>
        <end position="473"/>
    </location>
</feature>
<dbReference type="PROSITE" id="PS50011">
    <property type="entry name" value="PROTEIN_KINASE_DOM"/>
    <property type="match status" value="1"/>
</dbReference>
<gene>
    <name evidence="3" type="ORF">N0V83_008823</name>
</gene>
<evidence type="ECO:0000313" key="4">
    <source>
        <dbReference type="Proteomes" id="UP001140560"/>
    </source>
</evidence>
<protein>
    <recommendedName>
        <fullName evidence="2">Protein kinase domain-containing protein</fullName>
    </recommendedName>
</protein>
<sequence length="473" mass="53757">MPLQQLFYTDKLPTLTEKCKTYIKEETMIGKFNNNLTEAIPNYAVNAMATRRNILRFLNEDRSTSTLGFTVIADVAEKVSKHAKKIFVICVDREIEMSFLYHMVCEQEATDAKFPFTDKYPVHPNHRETLEQNFVPYQSVLDTAGGILRQDYFDQMWPSMASLPIKVVKSETKGGAGGKIYKITLDTGFISSDDTNLSAVNGRWTKTLVLKAVEKSINADRERKFLQALQSSGVHDPHILRTYTGFTCAGIYYLVSDMADHNLREYMQQSIPPQAGTSWTWLKTQLTGLAKALAKVHHMDSQSKVGVMHDIKAENVLVFGTGDQSTLRFTDWGCAMISVRGDSPTNRKRGQRTYTPPEAFDDENHKKMETSRPHDIWSLGCLYLEMLVWMTEGKTGLKTFFENRLEGCNGSDNFHYQGAVNVAVTNIMKKLRMDPRQWVSKLVDIIEKMLQVGPRDRPNAEGVVNELQRVRIP</sequence>
<evidence type="ECO:0000256" key="1">
    <source>
        <dbReference type="SAM" id="MobiDB-lite"/>
    </source>
</evidence>
<dbReference type="PANTHER" id="PTHR24359:SF37">
    <property type="entry name" value="PROTEIN KINASE DOMAIN-CONTAINING PROTEIN"/>
    <property type="match status" value="1"/>
</dbReference>
<dbReference type="PANTHER" id="PTHR24359">
    <property type="entry name" value="SERINE/THREONINE-PROTEIN KINASE SBK1"/>
    <property type="match status" value="1"/>
</dbReference>
<dbReference type="GO" id="GO:0005524">
    <property type="term" value="F:ATP binding"/>
    <property type="evidence" value="ECO:0007669"/>
    <property type="project" value="InterPro"/>
</dbReference>